<protein>
    <submittedName>
        <fullName evidence="2">Uncharacterized protein</fullName>
    </submittedName>
</protein>
<dbReference type="RefSeq" id="WP_380804815.1">
    <property type="nucleotide sequence ID" value="NZ_JBHSFZ010000025.1"/>
</dbReference>
<organism evidence="2 3">
    <name type="scientific">Sphingobium tyrosinilyticum</name>
    <dbReference type="NCBI Taxonomy" id="2715436"/>
    <lineage>
        <taxon>Bacteria</taxon>
        <taxon>Pseudomonadati</taxon>
        <taxon>Pseudomonadota</taxon>
        <taxon>Alphaproteobacteria</taxon>
        <taxon>Sphingomonadales</taxon>
        <taxon>Sphingomonadaceae</taxon>
        <taxon>Sphingobium</taxon>
    </lineage>
</organism>
<feature type="region of interest" description="Disordered" evidence="1">
    <location>
        <begin position="53"/>
        <end position="104"/>
    </location>
</feature>
<evidence type="ECO:0000313" key="2">
    <source>
        <dbReference type="EMBL" id="MFC4594802.1"/>
    </source>
</evidence>
<dbReference type="EMBL" id="JBHSFZ010000025">
    <property type="protein sequence ID" value="MFC4594802.1"/>
    <property type="molecule type" value="Genomic_DNA"/>
</dbReference>
<dbReference type="Proteomes" id="UP001595957">
    <property type="component" value="Unassembled WGS sequence"/>
</dbReference>
<feature type="compositionally biased region" description="Polar residues" evidence="1">
    <location>
        <begin position="53"/>
        <end position="69"/>
    </location>
</feature>
<accession>A0ABV9F1S4</accession>
<gene>
    <name evidence="2" type="ORF">ACFO3E_11460</name>
</gene>
<feature type="region of interest" description="Disordered" evidence="1">
    <location>
        <begin position="1"/>
        <end position="26"/>
    </location>
</feature>
<comment type="caution">
    <text evidence="2">The sequence shown here is derived from an EMBL/GenBank/DDBJ whole genome shotgun (WGS) entry which is preliminary data.</text>
</comment>
<sequence>MNNAMPRGPDSTPYLPNSGKTRAMDQLTPRYRHLTRRRLHAWPDATFPLSRQASDSAATSACGQGTTPSAHIRQPEIWYPVPPNAAAGQPEAPTPLRTPTAAQR</sequence>
<evidence type="ECO:0000313" key="3">
    <source>
        <dbReference type="Proteomes" id="UP001595957"/>
    </source>
</evidence>
<proteinExistence type="predicted"/>
<evidence type="ECO:0000256" key="1">
    <source>
        <dbReference type="SAM" id="MobiDB-lite"/>
    </source>
</evidence>
<keyword evidence="3" id="KW-1185">Reference proteome</keyword>
<reference evidence="3" key="1">
    <citation type="journal article" date="2019" name="Int. J. Syst. Evol. Microbiol.">
        <title>The Global Catalogue of Microorganisms (GCM) 10K type strain sequencing project: providing services to taxonomists for standard genome sequencing and annotation.</title>
        <authorList>
            <consortium name="The Broad Institute Genomics Platform"/>
            <consortium name="The Broad Institute Genome Sequencing Center for Infectious Disease"/>
            <person name="Wu L."/>
            <person name="Ma J."/>
        </authorList>
    </citation>
    <scope>NUCLEOTIDE SEQUENCE [LARGE SCALE GENOMIC DNA]</scope>
    <source>
        <strain evidence="3">NBRC 103632</strain>
    </source>
</reference>
<name>A0ABV9F1S4_9SPHN</name>